<dbReference type="EMBL" id="QXFX01000804">
    <property type="protein sequence ID" value="KAE9103793.1"/>
    <property type="molecule type" value="Genomic_DNA"/>
</dbReference>
<evidence type="ECO:0000313" key="14">
    <source>
        <dbReference type="Proteomes" id="UP000486351"/>
    </source>
</evidence>
<dbReference type="AlphaFoldDB" id="A0A6A3FGE7"/>
<organism evidence="2 9">
    <name type="scientific">Phytophthora fragariae</name>
    <dbReference type="NCBI Taxonomy" id="53985"/>
    <lineage>
        <taxon>Eukaryota</taxon>
        <taxon>Sar</taxon>
        <taxon>Stramenopiles</taxon>
        <taxon>Oomycota</taxon>
        <taxon>Peronosporomycetes</taxon>
        <taxon>Peronosporales</taxon>
        <taxon>Peronosporaceae</taxon>
        <taxon>Phytophthora</taxon>
    </lineage>
</organism>
<evidence type="ECO:0000313" key="7">
    <source>
        <dbReference type="EMBL" id="KAE9322726.1"/>
    </source>
</evidence>
<dbReference type="EMBL" id="QXFY01000169">
    <property type="protein sequence ID" value="KAE9353824.1"/>
    <property type="molecule type" value="Genomic_DNA"/>
</dbReference>
<dbReference type="Proteomes" id="UP000486351">
    <property type="component" value="Unassembled WGS sequence"/>
</dbReference>
<reference evidence="9 10" key="1">
    <citation type="submission" date="2018-08" db="EMBL/GenBank/DDBJ databases">
        <title>Genomic investigation of the strawberry pathogen Phytophthora fragariae indicates pathogenicity is determined by transcriptional variation in three key races.</title>
        <authorList>
            <person name="Adams T.M."/>
            <person name="Armitage A.D."/>
            <person name="Sobczyk M.K."/>
            <person name="Bates H.J."/>
            <person name="Dunwell J.M."/>
            <person name="Nellist C.F."/>
            <person name="Harrison R.J."/>
        </authorList>
    </citation>
    <scope>NUCLEOTIDE SEQUENCE [LARGE SCALE GENOMIC DNA]</scope>
    <source>
        <strain evidence="7 10">A4</strain>
        <strain evidence="6 11">BC-1</strain>
        <strain evidence="5 12">NOV-71</strain>
        <strain evidence="8 14">NOV-77</strain>
        <strain evidence="2 9">NOV-9</strain>
        <strain evidence="4 15">ONT-3</strain>
        <strain evidence="3 13">SCRP245</strain>
    </source>
</reference>
<dbReference type="EMBL" id="QXGF01000183">
    <property type="protein sequence ID" value="KAE8944885.1"/>
    <property type="molecule type" value="Genomic_DNA"/>
</dbReference>
<dbReference type="Proteomes" id="UP000440367">
    <property type="component" value="Unassembled WGS sequence"/>
</dbReference>
<evidence type="ECO:0000313" key="15">
    <source>
        <dbReference type="Proteomes" id="UP000488956"/>
    </source>
</evidence>
<dbReference type="EMBL" id="QXFW01000146">
    <property type="protein sequence ID" value="KAE9023132.1"/>
    <property type="molecule type" value="Genomic_DNA"/>
</dbReference>
<evidence type="ECO:0000313" key="8">
    <source>
        <dbReference type="EMBL" id="KAE9353824.1"/>
    </source>
</evidence>
<evidence type="ECO:0000313" key="2">
    <source>
        <dbReference type="EMBL" id="KAE8944885.1"/>
    </source>
</evidence>
<evidence type="ECO:0000313" key="11">
    <source>
        <dbReference type="Proteomes" id="UP000440367"/>
    </source>
</evidence>
<evidence type="ECO:0000313" key="10">
    <source>
        <dbReference type="Proteomes" id="UP000437068"/>
    </source>
</evidence>
<dbReference type="EMBL" id="QXGD01000212">
    <property type="protein sequence ID" value="KAE9247596.1"/>
    <property type="molecule type" value="Genomic_DNA"/>
</dbReference>
<evidence type="ECO:0000313" key="4">
    <source>
        <dbReference type="EMBL" id="KAE9103793.1"/>
    </source>
</evidence>
<evidence type="ECO:0000313" key="12">
    <source>
        <dbReference type="Proteomes" id="UP000441208"/>
    </source>
</evidence>
<dbReference type="Proteomes" id="UP000429523">
    <property type="component" value="Unassembled WGS sequence"/>
</dbReference>
<evidence type="ECO:0000313" key="5">
    <source>
        <dbReference type="EMBL" id="KAE9128829.1"/>
    </source>
</evidence>
<name>A0A6A3FGE7_9STRA</name>
<dbReference type="Proteomes" id="UP000441208">
    <property type="component" value="Unassembled WGS sequence"/>
</dbReference>
<evidence type="ECO:0000256" key="1">
    <source>
        <dbReference type="SAM" id="MobiDB-lite"/>
    </source>
</evidence>
<evidence type="ECO:0000313" key="9">
    <source>
        <dbReference type="Proteomes" id="UP000429523"/>
    </source>
</evidence>
<dbReference type="Proteomes" id="UP000437068">
    <property type="component" value="Unassembled WGS sequence"/>
</dbReference>
<accession>A0A6A3FGE7</accession>
<evidence type="ECO:0000313" key="6">
    <source>
        <dbReference type="EMBL" id="KAE9247596.1"/>
    </source>
</evidence>
<feature type="compositionally biased region" description="Polar residues" evidence="1">
    <location>
        <begin position="39"/>
        <end position="50"/>
    </location>
</feature>
<evidence type="ECO:0000313" key="3">
    <source>
        <dbReference type="EMBL" id="KAE9023132.1"/>
    </source>
</evidence>
<dbReference type="EMBL" id="QXFZ01000174">
    <property type="protein sequence ID" value="KAE9128829.1"/>
    <property type="molecule type" value="Genomic_DNA"/>
</dbReference>
<gene>
    <name evidence="7" type="ORF">PF001_g4263</name>
    <name evidence="6" type="ORF">PF002_g6191</name>
    <name evidence="5" type="ORF">PF007_g5126</name>
    <name evidence="8" type="ORF">PF008_g4805</name>
    <name evidence="2" type="ORF">PF009_g5447</name>
    <name evidence="4" type="ORF">PF010_g13612</name>
    <name evidence="3" type="ORF">PF011_g4137</name>
</gene>
<feature type="region of interest" description="Disordered" evidence="1">
    <location>
        <begin position="15"/>
        <end position="50"/>
    </location>
</feature>
<evidence type="ECO:0000313" key="13">
    <source>
        <dbReference type="Proteomes" id="UP000460718"/>
    </source>
</evidence>
<dbReference type="Proteomes" id="UP000488956">
    <property type="component" value="Unassembled WGS sequence"/>
</dbReference>
<comment type="caution">
    <text evidence="2">The sequence shown here is derived from an EMBL/GenBank/DDBJ whole genome shotgun (WGS) entry which is preliminary data.</text>
</comment>
<dbReference type="EMBL" id="QXGE01000144">
    <property type="protein sequence ID" value="KAE9322726.1"/>
    <property type="molecule type" value="Genomic_DNA"/>
</dbReference>
<dbReference type="Proteomes" id="UP000460718">
    <property type="component" value="Unassembled WGS sequence"/>
</dbReference>
<proteinExistence type="predicted"/>
<protein>
    <submittedName>
        <fullName evidence="2">Uncharacterized protein</fullName>
    </submittedName>
</protein>
<sequence length="50" mass="5782">MKKYHMDVLLRAKQGQQEVKVRSAKRQLENADDQVPEASKNQPTEVTKTQ</sequence>